<evidence type="ECO:0000259" key="1">
    <source>
        <dbReference type="Pfam" id="PF03551"/>
    </source>
</evidence>
<evidence type="ECO:0000313" key="9">
    <source>
        <dbReference type="Proteomes" id="UP000056255"/>
    </source>
</evidence>
<dbReference type="InterPro" id="IPR036388">
    <property type="entry name" value="WH-like_DNA-bd_sf"/>
</dbReference>
<evidence type="ECO:0000313" key="11">
    <source>
        <dbReference type="Proteomes" id="UP000062398"/>
    </source>
</evidence>
<feature type="domain" description="Transcription regulator PadR N-terminal" evidence="1">
    <location>
        <begin position="15"/>
        <end position="84"/>
    </location>
</feature>
<sequence length="131" mass="14995">MFGQWQRKRGLANLILTLLDSKGEMTGAQIMREIEKVTQGIWRPSPGAVYPALDKMESEGLITVSKVERSQRYYAITEKGKRLLSPQGSLEVVIGDLEYNVRYLLDNRDLLTPDLKEKLKEILEEMEAILK</sequence>
<evidence type="ECO:0000313" key="4">
    <source>
        <dbReference type="EMBL" id="AKV76184.1"/>
    </source>
</evidence>
<dbReference type="Proteomes" id="UP000056255">
    <property type="component" value="Chromosome"/>
</dbReference>
<evidence type="ECO:0000313" key="10">
    <source>
        <dbReference type="Proteomes" id="UP000061362"/>
    </source>
</evidence>
<dbReference type="OMA" id="RYWILRI"/>
<reference evidence="2 8" key="1">
    <citation type="journal article" date="2014" name="J. Bacteriol.">
        <title>Role of an Archaeal PitA Transporter in the Copper and Arsenic Resistance of Metallosphaera sedula, an Extreme Thermoacidophile.</title>
        <authorList>
            <person name="McCarthy S."/>
            <person name="Ai C."/>
            <person name="Wheaton G."/>
            <person name="Tevatia R."/>
            <person name="Eckrich V."/>
            <person name="Kelly R."/>
            <person name="Blum P."/>
        </authorList>
    </citation>
    <scope>NUCLEOTIDE SEQUENCE [LARGE SCALE GENOMIC DNA]</scope>
    <source>
        <strain evidence="2 8">CuR1</strain>
    </source>
</reference>
<evidence type="ECO:0000313" key="8">
    <source>
        <dbReference type="Proteomes" id="UP000029084"/>
    </source>
</evidence>
<evidence type="ECO:0000313" key="6">
    <source>
        <dbReference type="EMBL" id="AKV80681.1"/>
    </source>
</evidence>
<dbReference type="Proteomes" id="UP000062398">
    <property type="component" value="Chromosome"/>
</dbReference>
<dbReference type="Proteomes" id="UP000061362">
    <property type="component" value="Chromosome"/>
</dbReference>
<dbReference type="Proteomes" id="UP000029084">
    <property type="component" value="Chromosome"/>
</dbReference>
<proteinExistence type="predicted"/>
<organism evidence="2 8">
    <name type="scientific">Metallosphaera sedula</name>
    <dbReference type="NCBI Taxonomy" id="43687"/>
    <lineage>
        <taxon>Archaea</taxon>
        <taxon>Thermoproteota</taxon>
        <taxon>Thermoprotei</taxon>
        <taxon>Sulfolobales</taxon>
        <taxon>Sulfolobaceae</taxon>
        <taxon>Metallosphaera</taxon>
    </lineage>
</organism>
<dbReference type="InterPro" id="IPR036390">
    <property type="entry name" value="WH_DNA-bd_sf"/>
</dbReference>
<evidence type="ECO:0000313" key="7">
    <source>
        <dbReference type="EMBL" id="AKV82923.1"/>
    </source>
</evidence>
<dbReference type="EMBL" id="CP012175">
    <property type="protein sequence ID" value="AKV80681.1"/>
    <property type="molecule type" value="Genomic_DNA"/>
</dbReference>
<dbReference type="Pfam" id="PF03551">
    <property type="entry name" value="PadR"/>
    <property type="match status" value="1"/>
</dbReference>
<dbReference type="OrthoDB" id="56053at2157"/>
<dbReference type="AlphaFoldDB" id="A0A088E5I3"/>
<evidence type="ECO:0000313" key="3">
    <source>
        <dbReference type="EMBL" id="AKV73945.1"/>
    </source>
</evidence>
<gene>
    <name evidence="2" type="ORF">HA72_0868</name>
    <name evidence="3" type="ORF">MsedA_0884</name>
    <name evidence="4" type="ORF">MsedB_0885</name>
    <name evidence="5" type="ORF">MsedC_0884</name>
    <name evidence="6" type="ORF">MsedD_0885</name>
    <name evidence="7" type="ORF">MsedE_0884</name>
</gene>
<dbReference type="PATRIC" id="fig|43687.5.peg.894"/>
<evidence type="ECO:0000313" key="2">
    <source>
        <dbReference type="EMBL" id="AIM27027.1"/>
    </source>
</evidence>
<evidence type="ECO:0000313" key="13">
    <source>
        <dbReference type="Proteomes" id="UP000068832"/>
    </source>
</evidence>
<dbReference type="EMBL" id="CP008822">
    <property type="protein sequence ID" value="AIM27027.1"/>
    <property type="molecule type" value="Genomic_DNA"/>
</dbReference>
<dbReference type="EMBL" id="CP012176">
    <property type="protein sequence ID" value="AKV82923.1"/>
    <property type="molecule type" value="Genomic_DNA"/>
</dbReference>
<protein>
    <submittedName>
        <fullName evidence="3">PadR family transcriptional regulator</fullName>
    </submittedName>
    <submittedName>
        <fullName evidence="2">Transcriptional regulator, PadR family</fullName>
    </submittedName>
</protein>
<reference evidence="10 11" key="2">
    <citation type="journal article" date="2015" name="Genome Announc.">
        <title>Complete Genome Sequences of Evolved Arsenate-Resistant Metallosphaera sedula Strains.</title>
        <authorList>
            <person name="Ai C."/>
            <person name="McCarthy S."/>
            <person name="Schackwitz W."/>
            <person name="Martin J."/>
            <person name="Lipzen A."/>
            <person name="Blum P."/>
        </authorList>
    </citation>
    <scope>NUCLEOTIDE SEQUENCE [LARGE SCALE GENOMIC DNA]</scope>
    <source>
        <strain evidence="5 11">ARS120-1</strain>
        <strain evidence="6 10">ARS120-2</strain>
        <strain evidence="3 13">ARS50-1</strain>
        <strain evidence="4 12">ARS50-2</strain>
    </source>
</reference>
<evidence type="ECO:0000313" key="12">
    <source>
        <dbReference type="Proteomes" id="UP000062475"/>
    </source>
</evidence>
<dbReference type="PANTHER" id="PTHR43252:SF5">
    <property type="entry name" value="TRANSCRIPTIONAL REGULATOR, PADR-LIKE FAMILY"/>
    <property type="match status" value="1"/>
</dbReference>
<dbReference type="InterPro" id="IPR005149">
    <property type="entry name" value="Tscrpt_reg_PadR_N"/>
</dbReference>
<dbReference type="RefSeq" id="WP_012020828.1">
    <property type="nucleotide sequence ID" value="NZ_AP019770.1"/>
</dbReference>
<dbReference type="Proteomes" id="UP000068832">
    <property type="component" value="Chromosome"/>
</dbReference>
<dbReference type="Gene3D" id="1.10.10.10">
    <property type="entry name" value="Winged helix-like DNA-binding domain superfamily/Winged helix DNA-binding domain"/>
    <property type="match status" value="1"/>
</dbReference>
<dbReference type="PANTHER" id="PTHR43252">
    <property type="entry name" value="TRANSCRIPTIONAL REGULATOR YQJI"/>
    <property type="match status" value="1"/>
</dbReference>
<dbReference type="GeneID" id="91755331"/>
<dbReference type="EMBL" id="CP012172">
    <property type="protein sequence ID" value="AKV73945.1"/>
    <property type="molecule type" value="Genomic_DNA"/>
</dbReference>
<evidence type="ECO:0000313" key="5">
    <source>
        <dbReference type="EMBL" id="AKV78436.1"/>
    </source>
</evidence>
<dbReference type="EMBL" id="CP012173">
    <property type="protein sequence ID" value="AKV76184.1"/>
    <property type="molecule type" value="Genomic_DNA"/>
</dbReference>
<accession>A0A088E5I3</accession>
<reference evidence="7 9" key="3">
    <citation type="submission" date="2015-07" db="EMBL/GenBank/DDBJ databases">
        <title>Physiological, transcriptional responses and genome re-sequencing of acid resistant extremely thermoacidophilic Metallosphaera sedula SARC-M1.</title>
        <authorList>
            <person name="Ai C."/>
            <person name="McCarthy S."/>
            <person name="Eckrich V."/>
            <person name="Rudrappa D."/>
            <person name="Qiu G."/>
            <person name="Blum P."/>
        </authorList>
    </citation>
    <scope>NUCLEOTIDE SEQUENCE [LARGE SCALE GENOMIC DNA]</scope>
    <source>
        <strain evidence="7 9">SARC-M1</strain>
    </source>
</reference>
<dbReference type="SUPFAM" id="SSF46785">
    <property type="entry name" value="Winged helix' DNA-binding domain"/>
    <property type="match status" value="1"/>
</dbReference>
<name>A0A088E5I3_9CREN</name>
<dbReference type="Proteomes" id="UP000062475">
    <property type="component" value="Chromosome"/>
</dbReference>
<dbReference type="EMBL" id="CP012174">
    <property type="protein sequence ID" value="AKV78436.1"/>
    <property type="molecule type" value="Genomic_DNA"/>
</dbReference>